<dbReference type="Gene3D" id="3.30.450.40">
    <property type="match status" value="1"/>
</dbReference>
<dbReference type="SUPFAM" id="SSF158472">
    <property type="entry name" value="HAMP domain-like"/>
    <property type="match status" value="1"/>
</dbReference>
<dbReference type="EnsemblBacteria" id="ABY34367">
    <property type="protein sequence ID" value="ABY34367"/>
    <property type="gene ID" value="Caur_1137"/>
</dbReference>
<dbReference type="SMART" id="SM00387">
    <property type="entry name" value="HATPase_c"/>
    <property type="match status" value="1"/>
</dbReference>
<evidence type="ECO:0000313" key="13">
    <source>
        <dbReference type="Proteomes" id="UP000002008"/>
    </source>
</evidence>
<dbReference type="KEGG" id="cau:Caur_1137"/>
<dbReference type="Pfam" id="PF00672">
    <property type="entry name" value="HAMP"/>
    <property type="match status" value="1"/>
</dbReference>
<keyword evidence="7" id="KW-0902">Two-component regulatory system</keyword>
<dbReference type="HOGENOM" id="CLU_011190_0_0_0"/>
<dbReference type="InterPro" id="IPR003661">
    <property type="entry name" value="HisK_dim/P_dom"/>
</dbReference>
<dbReference type="InterPro" id="IPR036097">
    <property type="entry name" value="HisK_dim/P_sf"/>
</dbReference>
<evidence type="ECO:0000256" key="5">
    <source>
        <dbReference type="ARBA" id="ARBA00022679"/>
    </source>
</evidence>
<dbReference type="Pfam" id="PF00072">
    <property type="entry name" value="Response_reg"/>
    <property type="match status" value="1"/>
</dbReference>
<dbReference type="Pfam" id="PF00512">
    <property type="entry name" value="HisKA"/>
    <property type="match status" value="1"/>
</dbReference>
<dbReference type="InterPro" id="IPR005467">
    <property type="entry name" value="His_kinase_dom"/>
</dbReference>
<dbReference type="InterPro" id="IPR001789">
    <property type="entry name" value="Sig_transdc_resp-reg_receiver"/>
</dbReference>
<feature type="domain" description="HAMP" evidence="11">
    <location>
        <begin position="18"/>
        <end position="70"/>
    </location>
</feature>
<dbReference type="AlphaFoldDB" id="A9WJ90"/>
<dbReference type="eggNOG" id="COG2205">
    <property type="taxonomic scope" value="Bacteria"/>
</dbReference>
<evidence type="ECO:0000256" key="3">
    <source>
        <dbReference type="ARBA" id="ARBA00012438"/>
    </source>
</evidence>
<dbReference type="InterPro" id="IPR003594">
    <property type="entry name" value="HATPase_dom"/>
</dbReference>
<dbReference type="Gene3D" id="3.30.565.10">
    <property type="entry name" value="Histidine kinase-like ATPase, C-terminal domain"/>
    <property type="match status" value="1"/>
</dbReference>
<dbReference type="InterPro" id="IPR036890">
    <property type="entry name" value="HATPase_C_sf"/>
</dbReference>
<dbReference type="EC" id="2.7.13.3" evidence="3"/>
<evidence type="ECO:0000313" key="12">
    <source>
        <dbReference type="EMBL" id="ABY34367.1"/>
    </source>
</evidence>
<dbReference type="SMART" id="SM00448">
    <property type="entry name" value="REC"/>
    <property type="match status" value="1"/>
</dbReference>
<dbReference type="Gene3D" id="1.10.287.130">
    <property type="match status" value="1"/>
</dbReference>
<dbReference type="SUPFAM" id="SSF52172">
    <property type="entry name" value="CheY-like"/>
    <property type="match status" value="2"/>
</dbReference>
<dbReference type="PANTHER" id="PTHR43047:SF72">
    <property type="entry name" value="OSMOSENSING HISTIDINE PROTEIN KINASE SLN1"/>
    <property type="match status" value="1"/>
</dbReference>
<name>A9WJ90_CHLAA</name>
<dbReference type="PROSITE" id="PS50110">
    <property type="entry name" value="RESPONSE_REGULATORY"/>
    <property type="match status" value="1"/>
</dbReference>
<evidence type="ECO:0000256" key="4">
    <source>
        <dbReference type="ARBA" id="ARBA00022553"/>
    </source>
</evidence>
<evidence type="ECO:0000259" key="10">
    <source>
        <dbReference type="PROSITE" id="PS50110"/>
    </source>
</evidence>
<dbReference type="GO" id="GO:0009927">
    <property type="term" value="F:histidine phosphotransfer kinase activity"/>
    <property type="evidence" value="ECO:0000318"/>
    <property type="project" value="GO_Central"/>
</dbReference>
<feature type="domain" description="Response regulatory" evidence="10">
    <location>
        <begin position="626"/>
        <end position="740"/>
    </location>
</feature>
<dbReference type="InterPro" id="IPR011006">
    <property type="entry name" value="CheY-like_superfamily"/>
</dbReference>
<dbReference type="Pfam" id="PF02518">
    <property type="entry name" value="HATPase_c"/>
    <property type="match status" value="1"/>
</dbReference>
<dbReference type="InterPro" id="IPR029016">
    <property type="entry name" value="GAF-like_dom_sf"/>
</dbReference>
<dbReference type="InterPro" id="IPR003660">
    <property type="entry name" value="HAMP_dom"/>
</dbReference>
<dbReference type="InParanoid" id="A9WJ90"/>
<dbReference type="SUPFAM" id="SSF55874">
    <property type="entry name" value="ATPase domain of HSP90 chaperone/DNA topoisomerase II/histidine kinase"/>
    <property type="match status" value="1"/>
</dbReference>
<dbReference type="Proteomes" id="UP000002008">
    <property type="component" value="Chromosome"/>
</dbReference>
<dbReference type="PANTHER" id="PTHR43047">
    <property type="entry name" value="TWO-COMPONENT HISTIDINE PROTEIN KINASE"/>
    <property type="match status" value="1"/>
</dbReference>
<dbReference type="SMART" id="SM00304">
    <property type="entry name" value="HAMP"/>
    <property type="match status" value="1"/>
</dbReference>
<evidence type="ECO:0000256" key="1">
    <source>
        <dbReference type="ARBA" id="ARBA00000085"/>
    </source>
</evidence>
<feature type="modified residue" description="4-aspartylphosphate" evidence="8">
    <location>
        <position position="675"/>
    </location>
</feature>
<dbReference type="SMART" id="SM00388">
    <property type="entry name" value="HisKA"/>
    <property type="match status" value="1"/>
</dbReference>
<gene>
    <name evidence="12" type="ordered locus">Caur_1137</name>
</gene>
<keyword evidence="13" id="KW-1185">Reference proteome</keyword>
<dbReference type="STRING" id="324602.Caur_1137"/>
<dbReference type="eggNOG" id="COG4192">
    <property type="taxonomic scope" value="Bacteria"/>
</dbReference>
<evidence type="ECO:0000256" key="2">
    <source>
        <dbReference type="ARBA" id="ARBA00004370"/>
    </source>
</evidence>
<dbReference type="GO" id="GO:0000155">
    <property type="term" value="F:phosphorelay sensor kinase activity"/>
    <property type="evidence" value="ECO:0000318"/>
    <property type="project" value="GO_Central"/>
</dbReference>
<dbReference type="GO" id="GO:0000160">
    <property type="term" value="P:phosphorelay signal transduction system"/>
    <property type="evidence" value="ECO:0000318"/>
    <property type="project" value="GO_Central"/>
</dbReference>
<dbReference type="Gene3D" id="6.10.340.10">
    <property type="match status" value="1"/>
</dbReference>
<proteinExistence type="predicted"/>
<sequence>MIGSSAAIFIGGGWFINRYFTQPLITLTNAARRVAEGWRDTPIPLVGTDEIGDLARSLARLTASLNATIATLEERIQQRTAQLQDALREKETVLVRSQQQRWRERTLIDLSLRLNSAHSEEEIYRSIVDAFVAIRENQDRIGIYVRDTDSRQWLPYITYGYQHNPLLTLTAPPALEQYTANPFYIPDLRQHQFTDLIQAEGSAIVATIAVQGHPQAILVVYRPQPHAFDHADIENLRLAAQLTTYALNRVSIMAEMAELQRARERAEVAVRERSTFLVRLDHDIRQPLNTIIALSELLREALATQTMFAEDIDKIRRAGRHLVNRFNLLLDSAKIEIGSLSLQPEPFIFDALLDNILEEISPLIHQHQHRFDIERPAQVGMIVADLNRLRQIFIYPLRFAATTTMRGVITLRVQRLSGDEIDTLEVIITDTGPSLSSEHLNALLTPFAVPPDTTRQLDEGCGLALSRQLCELMGGTFQAVPRTAGGVRFTIRIPLSTLRNAEEVSPPAYLPQPDLVLITTTQARVLQSALEQFGWQVQSEASLAHVLNRLYRPPAAILMDVPENRDLVVATLQAAGWQDVPIIWLTDNVESTGSTDYAVWPGETEQVIQTVQVVLSRRSRTAMSRTILVIDDEPPTRLMIRRALESDGWVVLEANNGQIGATIWRTNKPQLVIMDMTLPDVDGLVLLREVRADLETPVIVVSERTLRREELELLASIGAVVLQKGRYRRGDLLELVRKLIWERL</sequence>
<keyword evidence="6" id="KW-0418">Kinase</keyword>
<dbReference type="eggNOG" id="COG0745">
    <property type="taxonomic scope" value="Bacteria"/>
</dbReference>
<reference evidence="13" key="1">
    <citation type="journal article" date="2011" name="BMC Genomics">
        <title>Complete genome sequence of the filamentous anoxygenic phototrophic bacterium Chloroflexus aurantiacus.</title>
        <authorList>
            <person name="Tang K.H."/>
            <person name="Barry K."/>
            <person name="Chertkov O."/>
            <person name="Dalin E."/>
            <person name="Han C.S."/>
            <person name="Hauser L.J."/>
            <person name="Honchak B.M."/>
            <person name="Karbach L.E."/>
            <person name="Land M.L."/>
            <person name="Lapidus A."/>
            <person name="Larimer F.W."/>
            <person name="Mikhailova N."/>
            <person name="Pitluck S."/>
            <person name="Pierson B.K."/>
            <person name="Blankenship R.E."/>
        </authorList>
    </citation>
    <scope>NUCLEOTIDE SEQUENCE [LARGE SCALE GENOMIC DNA]</scope>
    <source>
        <strain evidence="13">ATCC 29366 / DSM 635 / J-10-fl</strain>
    </source>
</reference>
<dbReference type="Gene3D" id="3.40.50.2300">
    <property type="match status" value="1"/>
</dbReference>
<dbReference type="GO" id="GO:0005886">
    <property type="term" value="C:plasma membrane"/>
    <property type="evidence" value="ECO:0000318"/>
    <property type="project" value="GO_Central"/>
</dbReference>
<evidence type="ECO:0000256" key="6">
    <source>
        <dbReference type="ARBA" id="ARBA00022777"/>
    </source>
</evidence>
<comment type="catalytic activity">
    <reaction evidence="1">
        <text>ATP + protein L-histidine = ADP + protein N-phospho-L-histidine.</text>
        <dbReference type="EC" id="2.7.13.3"/>
    </reaction>
</comment>
<evidence type="ECO:0000256" key="8">
    <source>
        <dbReference type="PROSITE-ProRule" id="PRU00169"/>
    </source>
</evidence>
<evidence type="ECO:0000259" key="11">
    <source>
        <dbReference type="PROSITE" id="PS50885"/>
    </source>
</evidence>
<dbReference type="InterPro" id="IPR004358">
    <property type="entry name" value="Sig_transdc_His_kin-like_C"/>
</dbReference>
<dbReference type="CDD" id="cd06225">
    <property type="entry name" value="HAMP"/>
    <property type="match status" value="1"/>
</dbReference>
<keyword evidence="5" id="KW-0808">Transferase</keyword>
<evidence type="ECO:0000256" key="7">
    <source>
        <dbReference type="ARBA" id="ARBA00023012"/>
    </source>
</evidence>
<evidence type="ECO:0000259" key="9">
    <source>
        <dbReference type="PROSITE" id="PS50109"/>
    </source>
</evidence>
<dbReference type="SUPFAM" id="SSF47384">
    <property type="entry name" value="Homodimeric domain of signal transducing histidine kinase"/>
    <property type="match status" value="1"/>
</dbReference>
<organism evidence="12 13">
    <name type="scientific">Chloroflexus aurantiacus (strain ATCC 29366 / DSM 635 / J-10-fl)</name>
    <dbReference type="NCBI Taxonomy" id="324602"/>
    <lineage>
        <taxon>Bacteria</taxon>
        <taxon>Bacillati</taxon>
        <taxon>Chloroflexota</taxon>
        <taxon>Chloroflexia</taxon>
        <taxon>Chloroflexales</taxon>
        <taxon>Chloroflexineae</taxon>
        <taxon>Chloroflexaceae</taxon>
        <taxon>Chloroflexus</taxon>
    </lineage>
</organism>
<dbReference type="SUPFAM" id="SSF55781">
    <property type="entry name" value="GAF domain-like"/>
    <property type="match status" value="1"/>
</dbReference>
<keyword evidence="4 8" id="KW-0597">Phosphoprotein</keyword>
<dbReference type="PROSITE" id="PS50109">
    <property type="entry name" value="HIS_KIN"/>
    <property type="match status" value="1"/>
</dbReference>
<protein>
    <recommendedName>
        <fullName evidence="3">histidine kinase</fullName>
        <ecNumber evidence="3">2.7.13.3</ecNumber>
    </recommendedName>
</protein>
<dbReference type="PATRIC" id="fig|324602.8.peg.1300"/>
<dbReference type="PROSITE" id="PS50885">
    <property type="entry name" value="HAMP"/>
    <property type="match status" value="1"/>
</dbReference>
<feature type="domain" description="Histidine kinase" evidence="9">
    <location>
        <begin position="279"/>
        <end position="497"/>
    </location>
</feature>
<dbReference type="EMBL" id="CP000909">
    <property type="protein sequence ID" value="ABY34367.1"/>
    <property type="molecule type" value="Genomic_DNA"/>
</dbReference>
<dbReference type="PRINTS" id="PR00344">
    <property type="entry name" value="BCTRLSENSOR"/>
</dbReference>
<accession>A9WJ90</accession>
<comment type="subcellular location">
    <subcellularLocation>
        <location evidence="2">Membrane</location>
    </subcellularLocation>
</comment>
<dbReference type="CDD" id="cd00082">
    <property type="entry name" value="HisKA"/>
    <property type="match status" value="1"/>
</dbReference>